<keyword evidence="2" id="KW-1185">Reference proteome</keyword>
<comment type="caution">
    <text evidence="1">The sequence shown here is derived from an EMBL/GenBank/DDBJ whole genome shotgun (WGS) entry which is preliminary data.</text>
</comment>
<dbReference type="RefSeq" id="WP_075586951.1">
    <property type="nucleotide sequence ID" value="NZ_MSYM01000013.1"/>
</dbReference>
<gene>
    <name evidence="1" type="ORF">BLL52_2767</name>
</gene>
<reference evidence="1 2" key="1">
    <citation type="submission" date="2017-01" db="EMBL/GenBank/DDBJ databases">
        <title>Genome sequence of Rhodoferax antarcticus ANT.BR, a psychrophilic purple nonsulfur bacterium from an Antarctic microbial mat.</title>
        <authorList>
            <person name="Baker J."/>
            <person name="Riester C."/>
            <person name="Skinner B."/>
            <person name="Newell A."/>
            <person name="Swingley W."/>
            <person name="Madigan M."/>
            <person name="Jung D."/>
            <person name="Asao M."/>
            <person name="Chen M."/>
            <person name="Loughlin P."/>
            <person name="Pan H."/>
            <person name="Lin S."/>
            <person name="Li N."/>
            <person name="Shaw J."/>
            <person name="Prado M."/>
            <person name="Sherman C."/>
            <person name="Li X."/>
            <person name="Tang J."/>
            <person name="Blankenship R."/>
            <person name="Zhao T."/>
            <person name="Touchman J."/>
            <person name="Sattley M."/>
        </authorList>
    </citation>
    <scope>NUCLEOTIDE SEQUENCE [LARGE SCALE GENOMIC DNA]</scope>
    <source>
        <strain evidence="1 2">ANT.BR</strain>
    </source>
</reference>
<evidence type="ECO:0000313" key="1">
    <source>
        <dbReference type="EMBL" id="OLP06531.1"/>
    </source>
</evidence>
<proteinExistence type="predicted"/>
<name>A0A1Q8YEQ6_9BURK</name>
<evidence type="ECO:0000313" key="2">
    <source>
        <dbReference type="Proteomes" id="UP000185911"/>
    </source>
</evidence>
<dbReference type="AlphaFoldDB" id="A0A1Q8YEQ6"/>
<dbReference type="STRING" id="81479.RA876_07915"/>
<accession>A0A1Q8YEQ6</accession>
<dbReference type="EMBL" id="MSYM01000013">
    <property type="protein sequence ID" value="OLP06531.1"/>
    <property type="molecule type" value="Genomic_DNA"/>
</dbReference>
<sequence length="110" mass="12691">MAKATKNILLEQERFELKSKSGGGLLCYEVWGYQEKGLTVVTRYNLAYINHAMFQGDNGRVLGFDNAHDYHHRHYMGEVTAVDFTSDEATSERFQQEWVEIIKLNRGETS</sequence>
<protein>
    <submittedName>
        <fullName evidence="1">Uncharacterized protein</fullName>
    </submittedName>
</protein>
<organism evidence="1 2">
    <name type="scientific">Rhodoferax antarcticus ANT.BR</name>
    <dbReference type="NCBI Taxonomy" id="1111071"/>
    <lineage>
        <taxon>Bacteria</taxon>
        <taxon>Pseudomonadati</taxon>
        <taxon>Pseudomonadota</taxon>
        <taxon>Betaproteobacteria</taxon>
        <taxon>Burkholderiales</taxon>
        <taxon>Comamonadaceae</taxon>
        <taxon>Rhodoferax</taxon>
    </lineage>
</organism>
<dbReference type="Proteomes" id="UP000185911">
    <property type="component" value="Unassembled WGS sequence"/>
</dbReference>